<evidence type="ECO:0000313" key="1">
    <source>
        <dbReference type="EMBL" id="MBB4691680.1"/>
    </source>
</evidence>
<proteinExistence type="predicted"/>
<comment type="caution">
    <text evidence="1">The sequence shown here is derived from an EMBL/GenBank/DDBJ whole genome shotgun (WGS) entry which is preliminary data.</text>
</comment>
<gene>
    <name evidence="1" type="ORF">BKA14_001828</name>
</gene>
<evidence type="ECO:0000313" key="2">
    <source>
        <dbReference type="Proteomes" id="UP000542742"/>
    </source>
</evidence>
<dbReference type="RefSeq" id="WP_184950471.1">
    <property type="nucleotide sequence ID" value="NZ_BOMC01000004.1"/>
</dbReference>
<accession>A0A7W7CN93</accession>
<dbReference type="EMBL" id="JACHMF010000001">
    <property type="protein sequence ID" value="MBB4691680.1"/>
    <property type="molecule type" value="Genomic_DNA"/>
</dbReference>
<dbReference type="AlphaFoldDB" id="A0A7W7CN93"/>
<dbReference type="Proteomes" id="UP000542742">
    <property type="component" value="Unassembled WGS sequence"/>
</dbReference>
<protein>
    <submittedName>
        <fullName evidence="1">Uncharacterized protein</fullName>
    </submittedName>
</protein>
<name>A0A7W7CN93_9ACTN</name>
<keyword evidence="2" id="KW-1185">Reference proteome</keyword>
<organism evidence="1 2">
    <name type="scientific">Paractinoplanes abujensis</name>
    <dbReference type="NCBI Taxonomy" id="882441"/>
    <lineage>
        <taxon>Bacteria</taxon>
        <taxon>Bacillati</taxon>
        <taxon>Actinomycetota</taxon>
        <taxon>Actinomycetes</taxon>
        <taxon>Micromonosporales</taxon>
        <taxon>Micromonosporaceae</taxon>
        <taxon>Paractinoplanes</taxon>
    </lineage>
</organism>
<sequence>MVSRNGKKAGGASISRLLARHSAGARIVKPGGRTTKSAVSRTVRTGLVAVASTVTLLAGTAQAANASALTSSCFTLPFGSCRTDFVRAASGNWLHYSIAPCGWGKIYDNDTGRQVGPSKAYGGGYIEGVYGYNYYMILQSAGSACLGSLGY</sequence>
<reference evidence="1 2" key="1">
    <citation type="submission" date="2020-08" db="EMBL/GenBank/DDBJ databases">
        <title>Sequencing the genomes of 1000 actinobacteria strains.</title>
        <authorList>
            <person name="Klenk H.-P."/>
        </authorList>
    </citation>
    <scope>NUCLEOTIDE SEQUENCE [LARGE SCALE GENOMIC DNA]</scope>
    <source>
        <strain evidence="1 2">DSM 45518</strain>
    </source>
</reference>